<keyword evidence="2" id="KW-1185">Reference proteome</keyword>
<name>A0ACC5NVP3_9BACT</name>
<comment type="caution">
    <text evidence="1">The sequence shown here is derived from an EMBL/GenBank/DDBJ whole genome shotgun (WGS) entry which is preliminary data.</text>
</comment>
<dbReference type="EMBL" id="JACHEA010000001">
    <property type="protein sequence ID" value="MBB5338687.1"/>
    <property type="molecule type" value="Genomic_DNA"/>
</dbReference>
<proteinExistence type="predicted"/>
<accession>A0ACC5NVP3</accession>
<gene>
    <name evidence="1" type="ORF">HDF13_001020</name>
</gene>
<evidence type="ECO:0000313" key="1">
    <source>
        <dbReference type="EMBL" id="MBB5338687.1"/>
    </source>
</evidence>
<sequence length="299" mass="33635">MVIFTAATVVAQTPSNAPRQRGSQQNQPTHDAAKGNTASPPPTQTPAEFRPVFQPPKWEPKNDPAQQKPGYWEEAFEPAYAANWGLVFIGGIAGFLAWKTLNSIETQAWLMKKQIDLAIAKDRPRLSVSLTLEDFIPPEEWADQEYSELAIGFEISVVNQGLTKAFDVSIYGEVVVTRDNEPPAIQQAVFVEKLSKPIDNEPIAIGISGGRKFPKVSDGNDITNGTAFMHLFGYVAYVDIFDNRCHHPFRWVWLSSEFPVDYWDEEAGENRTHWVDQSTWTEIVLPDDADPQTHRHREA</sequence>
<protein>
    <submittedName>
        <fullName evidence="1">Uncharacterized protein</fullName>
    </submittedName>
</protein>
<evidence type="ECO:0000313" key="2">
    <source>
        <dbReference type="Proteomes" id="UP000569005"/>
    </source>
</evidence>
<organism evidence="1 2">
    <name type="scientific">Tunturiibacter gelidiferens</name>
    <dbReference type="NCBI Taxonomy" id="3069689"/>
    <lineage>
        <taxon>Bacteria</taxon>
        <taxon>Pseudomonadati</taxon>
        <taxon>Acidobacteriota</taxon>
        <taxon>Terriglobia</taxon>
        <taxon>Terriglobales</taxon>
        <taxon>Acidobacteriaceae</taxon>
        <taxon>Tunturiibacter</taxon>
    </lineage>
</organism>
<reference evidence="1" key="1">
    <citation type="submission" date="2020-08" db="EMBL/GenBank/DDBJ databases">
        <title>Genomic Encyclopedia of Type Strains, Phase IV (KMG-V): Genome sequencing to study the core and pangenomes of soil and plant-associated prokaryotes.</title>
        <authorList>
            <person name="Whitman W."/>
        </authorList>
    </citation>
    <scope>NUCLEOTIDE SEQUENCE</scope>
    <source>
        <strain evidence="1">M8UP15</strain>
    </source>
</reference>
<dbReference type="Proteomes" id="UP000569005">
    <property type="component" value="Unassembled WGS sequence"/>
</dbReference>